<accession>A0A5C3N256</accession>
<dbReference type="AlphaFoldDB" id="A0A5C3N256"/>
<dbReference type="Proteomes" id="UP000305948">
    <property type="component" value="Unassembled WGS sequence"/>
</dbReference>
<keyword evidence="2" id="KW-1185">Reference proteome</keyword>
<name>A0A5C3N256_9AGAM</name>
<evidence type="ECO:0000313" key="2">
    <source>
        <dbReference type="Proteomes" id="UP000305948"/>
    </source>
</evidence>
<gene>
    <name evidence="1" type="ORF">OE88DRAFT_1645539</name>
</gene>
<reference evidence="1 2" key="1">
    <citation type="journal article" date="2019" name="Nat. Ecol. Evol.">
        <title>Megaphylogeny resolves global patterns of mushroom evolution.</title>
        <authorList>
            <person name="Varga T."/>
            <person name="Krizsan K."/>
            <person name="Foldi C."/>
            <person name="Dima B."/>
            <person name="Sanchez-Garcia M."/>
            <person name="Sanchez-Ramirez S."/>
            <person name="Szollosi G.J."/>
            <person name="Szarkandi J.G."/>
            <person name="Papp V."/>
            <person name="Albert L."/>
            <person name="Andreopoulos W."/>
            <person name="Angelini C."/>
            <person name="Antonin V."/>
            <person name="Barry K.W."/>
            <person name="Bougher N.L."/>
            <person name="Buchanan P."/>
            <person name="Buyck B."/>
            <person name="Bense V."/>
            <person name="Catcheside P."/>
            <person name="Chovatia M."/>
            <person name="Cooper J."/>
            <person name="Damon W."/>
            <person name="Desjardin D."/>
            <person name="Finy P."/>
            <person name="Geml J."/>
            <person name="Haridas S."/>
            <person name="Hughes K."/>
            <person name="Justo A."/>
            <person name="Karasinski D."/>
            <person name="Kautmanova I."/>
            <person name="Kiss B."/>
            <person name="Kocsube S."/>
            <person name="Kotiranta H."/>
            <person name="LaButti K.M."/>
            <person name="Lechner B.E."/>
            <person name="Liimatainen K."/>
            <person name="Lipzen A."/>
            <person name="Lukacs Z."/>
            <person name="Mihaltcheva S."/>
            <person name="Morgado L.N."/>
            <person name="Niskanen T."/>
            <person name="Noordeloos M.E."/>
            <person name="Ohm R.A."/>
            <person name="Ortiz-Santana B."/>
            <person name="Ovrebo C."/>
            <person name="Racz N."/>
            <person name="Riley R."/>
            <person name="Savchenko A."/>
            <person name="Shiryaev A."/>
            <person name="Soop K."/>
            <person name="Spirin V."/>
            <person name="Szebenyi C."/>
            <person name="Tomsovsky M."/>
            <person name="Tulloss R.E."/>
            <person name="Uehling J."/>
            <person name="Grigoriev I.V."/>
            <person name="Vagvolgyi C."/>
            <person name="Papp T."/>
            <person name="Martin F.M."/>
            <person name="Miettinen O."/>
            <person name="Hibbett D.S."/>
            <person name="Nagy L.G."/>
        </authorList>
    </citation>
    <scope>NUCLEOTIDE SEQUENCE [LARGE SCALE GENOMIC DNA]</scope>
    <source>
        <strain evidence="1 2">OMC1185</strain>
    </source>
</reference>
<proteinExistence type="predicted"/>
<dbReference type="EMBL" id="ML213513">
    <property type="protein sequence ID" value="TFK50496.1"/>
    <property type="molecule type" value="Genomic_DNA"/>
</dbReference>
<protein>
    <submittedName>
        <fullName evidence="1">Uncharacterized protein</fullName>
    </submittedName>
</protein>
<sequence>MCECLPAELPSWRTTRGPNTLLDVDEVISRSPQQIGLKSSLGSSMLFPSPLALESDVVPWILKPCGVSFVRRQREEPVYTRPPIHDCATARIIDSDSGETLGLVNAGYAVRFSNHPPSPLLASRDRAMFKAFSLTHRAIELETRMCNYTNMAENLQKSCPTFRSSALTAKGPSSGGGDTVARTSIGCEIVAGGSCGRAQRHLLDRLVQCKAMRSRRSYNRGSGGRNQRSSSGLLRRCGRPYCGRIQTRALTDEEEDEDAGS</sequence>
<organism evidence="1 2">
    <name type="scientific">Heliocybe sulcata</name>
    <dbReference type="NCBI Taxonomy" id="5364"/>
    <lineage>
        <taxon>Eukaryota</taxon>
        <taxon>Fungi</taxon>
        <taxon>Dikarya</taxon>
        <taxon>Basidiomycota</taxon>
        <taxon>Agaricomycotina</taxon>
        <taxon>Agaricomycetes</taxon>
        <taxon>Gloeophyllales</taxon>
        <taxon>Gloeophyllaceae</taxon>
        <taxon>Heliocybe</taxon>
    </lineage>
</organism>
<evidence type="ECO:0000313" key="1">
    <source>
        <dbReference type="EMBL" id="TFK50496.1"/>
    </source>
</evidence>